<evidence type="ECO:0000313" key="7">
    <source>
        <dbReference type="EMBL" id="KIY71993.1"/>
    </source>
</evidence>
<dbReference type="PROSITE" id="PS01360">
    <property type="entry name" value="ZF_MYND_1"/>
    <property type="match status" value="1"/>
</dbReference>
<evidence type="ECO:0000256" key="2">
    <source>
        <dbReference type="ARBA" id="ARBA00022771"/>
    </source>
</evidence>
<feature type="domain" description="MYND-type" evidence="6">
    <location>
        <begin position="246"/>
        <end position="284"/>
    </location>
</feature>
<dbReference type="GO" id="GO:0008270">
    <property type="term" value="F:zinc ion binding"/>
    <property type="evidence" value="ECO:0007669"/>
    <property type="project" value="UniProtKB-KW"/>
</dbReference>
<dbReference type="SUPFAM" id="SSF144232">
    <property type="entry name" value="HIT/MYND zinc finger-like"/>
    <property type="match status" value="1"/>
</dbReference>
<name>A0A0D7BN57_9AGAR</name>
<organism evidence="7 8">
    <name type="scientific">Cylindrobasidium torrendii FP15055 ss-10</name>
    <dbReference type="NCBI Taxonomy" id="1314674"/>
    <lineage>
        <taxon>Eukaryota</taxon>
        <taxon>Fungi</taxon>
        <taxon>Dikarya</taxon>
        <taxon>Basidiomycota</taxon>
        <taxon>Agaricomycotina</taxon>
        <taxon>Agaricomycetes</taxon>
        <taxon>Agaricomycetidae</taxon>
        <taxon>Agaricales</taxon>
        <taxon>Marasmiineae</taxon>
        <taxon>Physalacriaceae</taxon>
        <taxon>Cylindrobasidium</taxon>
    </lineage>
</organism>
<evidence type="ECO:0000256" key="3">
    <source>
        <dbReference type="ARBA" id="ARBA00022833"/>
    </source>
</evidence>
<sequence length="289" mass="32068">MSDAQLLKEAVTMAAALAQNLRISKPLPVDTDFTDAESIEVQTQIKALAILPRRVLDAIYLAFTAKYLAALVEALKKASLSTQKTAVSAWIQAISILPEPKNNSYLRRFLLNNDLVAGLPNLIVERFLAGITWAKPDGLGNICSLIMNTLQWCDTALGDDGHASVSKANREALEKKLAEYIERFKAAGKDMSRRDVRPDLDTIELNRLHGMLRAIEHMPGPPGTTGYYLKSTKDYLLGQIPGQEECDLCMDEEAAHVCSRCKSVRYCSTECQGKAWKEGHRMRCFTCAF</sequence>
<protein>
    <recommendedName>
        <fullName evidence="6">MYND-type domain-containing protein</fullName>
    </recommendedName>
</protein>
<keyword evidence="2 4" id="KW-0863">Zinc-finger</keyword>
<accession>A0A0D7BN57</accession>
<dbReference type="EMBL" id="KN880448">
    <property type="protein sequence ID" value="KIY71993.1"/>
    <property type="molecule type" value="Genomic_DNA"/>
</dbReference>
<keyword evidence="5" id="KW-0175">Coiled coil</keyword>
<evidence type="ECO:0000259" key="6">
    <source>
        <dbReference type="PROSITE" id="PS50865"/>
    </source>
</evidence>
<proteinExistence type="predicted"/>
<gene>
    <name evidence="7" type="ORF">CYLTODRAFT_368413</name>
</gene>
<keyword evidence="1" id="KW-0479">Metal-binding</keyword>
<evidence type="ECO:0000313" key="8">
    <source>
        <dbReference type="Proteomes" id="UP000054007"/>
    </source>
</evidence>
<dbReference type="Gene3D" id="6.10.140.2220">
    <property type="match status" value="1"/>
</dbReference>
<dbReference type="STRING" id="1314674.A0A0D7BN57"/>
<evidence type="ECO:0000256" key="5">
    <source>
        <dbReference type="SAM" id="Coils"/>
    </source>
</evidence>
<dbReference type="Proteomes" id="UP000054007">
    <property type="component" value="Unassembled WGS sequence"/>
</dbReference>
<dbReference type="InterPro" id="IPR002893">
    <property type="entry name" value="Znf_MYND"/>
</dbReference>
<keyword evidence="3" id="KW-0862">Zinc</keyword>
<evidence type="ECO:0000256" key="1">
    <source>
        <dbReference type="ARBA" id="ARBA00022723"/>
    </source>
</evidence>
<reference evidence="7 8" key="1">
    <citation type="journal article" date="2015" name="Fungal Genet. Biol.">
        <title>Evolution of novel wood decay mechanisms in Agaricales revealed by the genome sequences of Fistulina hepatica and Cylindrobasidium torrendii.</title>
        <authorList>
            <person name="Floudas D."/>
            <person name="Held B.W."/>
            <person name="Riley R."/>
            <person name="Nagy L.G."/>
            <person name="Koehler G."/>
            <person name="Ransdell A.S."/>
            <person name="Younus H."/>
            <person name="Chow J."/>
            <person name="Chiniquy J."/>
            <person name="Lipzen A."/>
            <person name="Tritt A."/>
            <person name="Sun H."/>
            <person name="Haridas S."/>
            <person name="LaButti K."/>
            <person name="Ohm R.A."/>
            <person name="Kues U."/>
            <person name="Blanchette R.A."/>
            <person name="Grigoriev I.V."/>
            <person name="Minto R.E."/>
            <person name="Hibbett D.S."/>
        </authorList>
    </citation>
    <scope>NUCLEOTIDE SEQUENCE [LARGE SCALE GENOMIC DNA]</scope>
    <source>
        <strain evidence="7 8">FP15055 ss-10</strain>
    </source>
</reference>
<keyword evidence="8" id="KW-1185">Reference proteome</keyword>
<dbReference type="PROSITE" id="PS50865">
    <property type="entry name" value="ZF_MYND_2"/>
    <property type="match status" value="1"/>
</dbReference>
<feature type="coiled-coil region" evidence="5">
    <location>
        <begin position="163"/>
        <end position="190"/>
    </location>
</feature>
<evidence type="ECO:0000256" key="4">
    <source>
        <dbReference type="PROSITE-ProRule" id="PRU00134"/>
    </source>
</evidence>
<dbReference type="OrthoDB" id="341421at2759"/>
<dbReference type="Pfam" id="PF01753">
    <property type="entry name" value="zf-MYND"/>
    <property type="match status" value="1"/>
</dbReference>
<dbReference type="AlphaFoldDB" id="A0A0D7BN57"/>